<evidence type="ECO:0000259" key="7">
    <source>
        <dbReference type="Pfam" id="PF00135"/>
    </source>
</evidence>
<keyword evidence="4" id="KW-1015">Disulfide bond</keyword>
<organism evidence="8">
    <name type="scientific">Capitella teleta</name>
    <name type="common">Polychaete worm</name>
    <dbReference type="NCBI Taxonomy" id="283909"/>
    <lineage>
        <taxon>Eukaryota</taxon>
        <taxon>Metazoa</taxon>
        <taxon>Spiralia</taxon>
        <taxon>Lophotrochozoa</taxon>
        <taxon>Annelida</taxon>
        <taxon>Polychaeta</taxon>
        <taxon>Sedentaria</taxon>
        <taxon>Scolecida</taxon>
        <taxon>Capitellidae</taxon>
        <taxon>Capitella</taxon>
    </lineage>
</organism>
<keyword evidence="6" id="KW-0732">Signal</keyword>
<dbReference type="InterPro" id="IPR000997">
    <property type="entry name" value="Cholinesterase"/>
</dbReference>
<name>R7VIP7_CAPTE</name>
<dbReference type="Pfam" id="PF00135">
    <property type="entry name" value="COesterase"/>
    <property type="match status" value="1"/>
</dbReference>
<gene>
    <name evidence="8" type="ORF">CAPTEDRAFT_184636</name>
</gene>
<sequence length="609" mass="67661">MELTTWIVVACVSLDIALGLPSGQKQHHFKRDVSLVELETELGYVVGRQETVLGKDLDVFLGVPYAVPPVGNRRFSRPKIIDPWKEPKMALELPSSCHQMVDTSFGQFPGVDMWNPNTNMSEDCLYLNIWAPSDRAKGETKAVMLWIFGGSFTLGSNTLDVYDGRILAAQGDVVVVSMQYRVGALGFLFLDDIGAPGNMGLLDQHVALRWVYDYIEAFGGDRNRITLFGESAGAASASFHLLAPSSRPFFKSSILQSASALSPWAVSSNETAIERSLSTASLVNCDRNAPTAEVLKCLKSASAQEISEQMWSIPGDLRNIIAPISPIVDGYFIQEQPLDTLKKGDVKNSDILLGMNQDEGTYFLVYTFQTLYNLTYEDRIVSQKEFRKALGNFIKNVPSDVVDLIAFEYGTAVNWHEGVVFKDAMDDVLGDYAFKCPVVDFANHYASHGNDVFMYNFKHRTSANPWPSWLGTMHGYEIDHVFGAPLNTSRQYTDQEKALSRQMVKYWSNFAKTMNPNLDENGHAEEIAWQSFTEENQNYIVLDADPVATMDTGLRYRSCAFWRDLVPPLTKAIQESVTCGSSIMSGSLCLLVFTVLSAWILGAGSSHMS</sequence>
<dbReference type="AlphaFoldDB" id="R7VIP7"/>
<comment type="similarity">
    <text evidence="1 6">Belongs to the type-B carboxylesterase/lipase family.</text>
</comment>
<dbReference type="PROSITE" id="PS00122">
    <property type="entry name" value="CARBOXYLESTERASE_B_1"/>
    <property type="match status" value="1"/>
</dbReference>
<evidence type="ECO:0000313" key="8">
    <source>
        <dbReference type="EMBL" id="ELU18693.1"/>
    </source>
</evidence>
<dbReference type="Gene3D" id="3.40.50.1820">
    <property type="entry name" value="alpha/beta hydrolase"/>
    <property type="match status" value="1"/>
</dbReference>
<dbReference type="Proteomes" id="UP000014760">
    <property type="component" value="Unassembled WGS sequence"/>
</dbReference>
<evidence type="ECO:0000313" key="9">
    <source>
        <dbReference type="EnsemblMetazoa" id="CapteP184636"/>
    </source>
</evidence>
<dbReference type="HOGENOM" id="CLU_006586_13_0_1"/>
<dbReference type="PRINTS" id="PR00878">
    <property type="entry name" value="CHOLNESTRASE"/>
</dbReference>
<keyword evidence="10" id="KW-1185">Reference proteome</keyword>
<dbReference type="CDD" id="cd00312">
    <property type="entry name" value="Esterase_lipase"/>
    <property type="match status" value="1"/>
</dbReference>
<dbReference type="InterPro" id="IPR050654">
    <property type="entry name" value="AChE-related_enzymes"/>
</dbReference>
<dbReference type="GO" id="GO:0019695">
    <property type="term" value="P:choline metabolic process"/>
    <property type="evidence" value="ECO:0007669"/>
    <property type="project" value="TreeGrafter"/>
</dbReference>
<evidence type="ECO:0000256" key="6">
    <source>
        <dbReference type="RuleBase" id="RU361235"/>
    </source>
</evidence>
<dbReference type="InterPro" id="IPR029058">
    <property type="entry name" value="AB_hydrolase_fold"/>
</dbReference>
<dbReference type="InterPro" id="IPR019819">
    <property type="entry name" value="Carboxylesterase_B_CS"/>
</dbReference>
<evidence type="ECO:0000256" key="5">
    <source>
        <dbReference type="PIRSR" id="PIRSR600997-1"/>
    </source>
</evidence>
<dbReference type="PROSITE" id="PS00941">
    <property type="entry name" value="CARBOXYLESTERASE_B_2"/>
    <property type="match status" value="1"/>
</dbReference>
<dbReference type="InterPro" id="IPR002018">
    <property type="entry name" value="CarbesteraseB"/>
</dbReference>
<dbReference type="GO" id="GO:0005615">
    <property type="term" value="C:extracellular space"/>
    <property type="evidence" value="ECO:0007669"/>
    <property type="project" value="TreeGrafter"/>
</dbReference>
<dbReference type="FunFam" id="3.40.50.1820:FF:000029">
    <property type="entry name" value="Acetylcholinesterase"/>
    <property type="match status" value="1"/>
</dbReference>
<dbReference type="SUPFAM" id="SSF53474">
    <property type="entry name" value="alpha/beta-Hydrolases"/>
    <property type="match status" value="1"/>
</dbReference>
<dbReference type="OrthoDB" id="9000293at2759"/>
<evidence type="ECO:0000256" key="2">
    <source>
        <dbReference type="ARBA" id="ARBA00022487"/>
    </source>
</evidence>
<feature type="active site" description="Acyl-ester intermediate" evidence="5">
    <location>
        <position position="231"/>
    </location>
</feature>
<dbReference type="EnsemblMetazoa" id="CapteT184636">
    <property type="protein sequence ID" value="CapteP184636"/>
    <property type="gene ID" value="CapteG184636"/>
</dbReference>
<reference evidence="9" key="3">
    <citation type="submission" date="2015-06" db="UniProtKB">
        <authorList>
            <consortium name="EnsemblMetazoa"/>
        </authorList>
    </citation>
    <scope>IDENTIFICATION</scope>
</reference>
<proteinExistence type="inferred from homology"/>
<dbReference type="GO" id="GO:0006581">
    <property type="term" value="P:acetylcholine catabolic process"/>
    <property type="evidence" value="ECO:0007669"/>
    <property type="project" value="TreeGrafter"/>
</dbReference>
<dbReference type="ESTHER" id="capte-ACHE3">
    <property type="family name" value="ACHE"/>
</dbReference>
<evidence type="ECO:0000313" key="10">
    <source>
        <dbReference type="Proteomes" id="UP000014760"/>
    </source>
</evidence>
<evidence type="ECO:0000256" key="3">
    <source>
        <dbReference type="ARBA" id="ARBA00022801"/>
    </source>
</evidence>
<dbReference type="PANTHER" id="PTHR43918:SF13">
    <property type="entry name" value="ACETYLCHOLINESTERASE"/>
    <property type="match status" value="1"/>
</dbReference>
<keyword evidence="3 6" id="KW-0378">Hydrolase</keyword>
<keyword evidence="2" id="KW-0719">Serine esterase</keyword>
<dbReference type="OMA" id="KASNCAD"/>
<reference evidence="8 10" key="2">
    <citation type="journal article" date="2013" name="Nature">
        <title>Insights into bilaterian evolution from three spiralian genomes.</title>
        <authorList>
            <person name="Simakov O."/>
            <person name="Marletaz F."/>
            <person name="Cho S.J."/>
            <person name="Edsinger-Gonzales E."/>
            <person name="Havlak P."/>
            <person name="Hellsten U."/>
            <person name="Kuo D.H."/>
            <person name="Larsson T."/>
            <person name="Lv J."/>
            <person name="Arendt D."/>
            <person name="Savage R."/>
            <person name="Osoegawa K."/>
            <person name="de Jong P."/>
            <person name="Grimwood J."/>
            <person name="Chapman J.A."/>
            <person name="Shapiro H."/>
            <person name="Aerts A."/>
            <person name="Otillar R.P."/>
            <person name="Terry A.Y."/>
            <person name="Boore J.L."/>
            <person name="Grigoriev I.V."/>
            <person name="Lindberg D.R."/>
            <person name="Seaver E.C."/>
            <person name="Weisblat D.A."/>
            <person name="Putnam N.H."/>
            <person name="Rokhsar D.S."/>
        </authorList>
    </citation>
    <scope>NUCLEOTIDE SEQUENCE</scope>
    <source>
        <strain evidence="8 10">I ESC-2004</strain>
    </source>
</reference>
<feature type="chain" id="PRO_5008452567" description="Carboxylic ester hydrolase" evidence="6">
    <location>
        <begin position="20"/>
        <end position="609"/>
    </location>
</feature>
<dbReference type="STRING" id="283909.R7VIP7"/>
<dbReference type="PANTHER" id="PTHR43918">
    <property type="entry name" value="ACETYLCHOLINESTERASE"/>
    <property type="match status" value="1"/>
</dbReference>
<reference evidence="10" key="1">
    <citation type="submission" date="2012-12" db="EMBL/GenBank/DDBJ databases">
        <authorList>
            <person name="Hellsten U."/>
            <person name="Grimwood J."/>
            <person name="Chapman J.A."/>
            <person name="Shapiro H."/>
            <person name="Aerts A."/>
            <person name="Otillar R.P."/>
            <person name="Terry A.Y."/>
            <person name="Boore J.L."/>
            <person name="Simakov O."/>
            <person name="Marletaz F."/>
            <person name="Cho S.-J."/>
            <person name="Edsinger-Gonzales E."/>
            <person name="Havlak P."/>
            <person name="Kuo D.-H."/>
            <person name="Larsson T."/>
            <person name="Lv J."/>
            <person name="Arendt D."/>
            <person name="Savage R."/>
            <person name="Osoegawa K."/>
            <person name="de Jong P."/>
            <person name="Lindberg D.R."/>
            <person name="Seaver E.C."/>
            <person name="Weisblat D.A."/>
            <person name="Putnam N.H."/>
            <person name="Grigoriev I.V."/>
            <person name="Rokhsar D.S."/>
        </authorList>
    </citation>
    <scope>NUCLEOTIDE SEQUENCE</scope>
    <source>
        <strain evidence="10">I ESC-2004</strain>
    </source>
</reference>
<feature type="signal peptide" evidence="6">
    <location>
        <begin position="1"/>
        <end position="19"/>
    </location>
</feature>
<dbReference type="InterPro" id="IPR019826">
    <property type="entry name" value="Carboxylesterase_B_AS"/>
</dbReference>
<dbReference type="EMBL" id="KB291799">
    <property type="protein sequence ID" value="ELU18693.1"/>
    <property type="molecule type" value="Genomic_DNA"/>
</dbReference>
<evidence type="ECO:0000256" key="1">
    <source>
        <dbReference type="ARBA" id="ARBA00005964"/>
    </source>
</evidence>
<dbReference type="EC" id="3.1.1.-" evidence="6"/>
<feature type="active site" description="Charge relay system" evidence="5">
    <location>
        <position position="474"/>
    </location>
</feature>
<dbReference type="EMBL" id="AMQN01000488">
    <property type="status" value="NOT_ANNOTATED_CDS"/>
    <property type="molecule type" value="Genomic_DNA"/>
</dbReference>
<evidence type="ECO:0000256" key="4">
    <source>
        <dbReference type="ARBA" id="ARBA00023157"/>
    </source>
</evidence>
<feature type="domain" description="Carboxylesterase type B" evidence="7">
    <location>
        <begin position="38"/>
        <end position="562"/>
    </location>
</feature>
<dbReference type="GO" id="GO:0003990">
    <property type="term" value="F:acetylcholinesterase activity"/>
    <property type="evidence" value="ECO:0007669"/>
    <property type="project" value="TreeGrafter"/>
</dbReference>
<accession>R7VIP7</accession>
<feature type="active site" description="Charge relay system" evidence="5">
    <location>
        <position position="359"/>
    </location>
</feature>
<protein>
    <recommendedName>
        <fullName evidence="6">Carboxylic ester hydrolase</fullName>
        <ecNumber evidence="6">3.1.1.-</ecNumber>
    </recommendedName>
</protein>
<dbReference type="GO" id="GO:0005886">
    <property type="term" value="C:plasma membrane"/>
    <property type="evidence" value="ECO:0007669"/>
    <property type="project" value="TreeGrafter"/>
</dbReference>